<evidence type="ECO:0008006" key="5">
    <source>
        <dbReference type="Google" id="ProtNLM"/>
    </source>
</evidence>
<keyword evidence="2" id="KW-0732">Signal</keyword>
<reference evidence="3" key="1">
    <citation type="submission" date="2022-06" db="EMBL/GenBank/DDBJ databases">
        <title>Vallitalea longa sp. nov., an anaerobic bacterium isolated from marine sediment.</title>
        <authorList>
            <person name="Hirano S."/>
            <person name="Terahara T."/>
            <person name="Mori K."/>
            <person name="Hamada M."/>
            <person name="Matsumoto R."/>
            <person name="Kobayashi T."/>
        </authorList>
    </citation>
    <scope>NUCLEOTIDE SEQUENCE</scope>
    <source>
        <strain evidence="3">SH18-1</strain>
    </source>
</reference>
<feature type="chain" id="PRO_5040907139" description="DUF2680 domain-containing protein" evidence="2">
    <location>
        <begin position="24"/>
        <end position="162"/>
    </location>
</feature>
<protein>
    <recommendedName>
        <fullName evidence="5">DUF2680 domain-containing protein</fullName>
    </recommendedName>
</protein>
<organism evidence="3 4">
    <name type="scientific">Vallitalea longa</name>
    <dbReference type="NCBI Taxonomy" id="2936439"/>
    <lineage>
        <taxon>Bacteria</taxon>
        <taxon>Bacillati</taxon>
        <taxon>Bacillota</taxon>
        <taxon>Clostridia</taxon>
        <taxon>Lachnospirales</taxon>
        <taxon>Vallitaleaceae</taxon>
        <taxon>Vallitalea</taxon>
    </lineage>
</organism>
<name>A0A9W6DFM1_9FIRM</name>
<accession>A0A9W6DFM1</accession>
<comment type="caution">
    <text evidence="3">The sequence shown here is derived from an EMBL/GenBank/DDBJ whole genome shotgun (WGS) entry which is preliminary data.</text>
</comment>
<evidence type="ECO:0000256" key="2">
    <source>
        <dbReference type="SAM" id="SignalP"/>
    </source>
</evidence>
<gene>
    <name evidence="3" type="ORF">SH1V18_20480</name>
</gene>
<evidence type="ECO:0000313" key="4">
    <source>
        <dbReference type="Proteomes" id="UP001144256"/>
    </source>
</evidence>
<keyword evidence="4" id="KW-1185">Reference proteome</keyword>
<feature type="signal peptide" evidence="2">
    <location>
        <begin position="1"/>
        <end position="23"/>
    </location>
</feature>
<feature type="region of interest" description="Disordered" evidence="1">
    <location>
        <begin position="135"/>
        <end position="162"/>
    </location>
</feature>
<evidence type="ECO:0000313" key="3">
    <source>
        <dbReference type="EMBL" id="GKX29568.1"/>
    </source>
</evidence>
<sequence length="162" mass="17283">MKTLKNITIGLLGTLLIGTVAFAATPAEIYSEVTGVTEEEAYDLRQDGQTFGELAEENGVYEEFTDKMLEEKITIIEDKVDQELLTREEADELIAKLKDNVGNCDPSNPPRLGQEVGLNCGNGNGKGNGACNGARLRNGNGNGNGNGYGRNGGRGYGLGRKN</sequence>
<dbReference type="AlphaFoldDB" id="A0A9W6DFM1"/>
<feature type="compositionally biased region" description="Gly residues" evidence="1">
    <location>
        <begin position="140"/>
        <end position="162"/>
    </location>
</feature>
<dbReference type="EMBL" id="BRLB01000004">
    <property type="protein sequence ID" value="GKX29568.1"/>
    <property type="molecule type" value="Genomic_DNA"/>
</dbReference>
<dbReference type="Proteomes" id="UP001144256">
    <property type="component" value="Unassembled WGS sequence"/>
</dbReference>
<proteinExistence type="predicted"/>
<evidence type="ECO:0000256" key="1">
    <source>
        <dbReference type="SAM" id="MobiDB-lite"/>
    </source>
</evidence>
<dbReference type="RefSeq" id="WP_281815112.1">
    <property type="nucleotide sequence ID" value="NZ_BRLB01000004.1"/>
</dbReference>